<dbReference type="InterPro" id="IPR001478">
    <property type="entry name" value="PDZ"/>
</dbReference>
<dbReference type="Pfam" id="PF18012">
    <property type="entry name" value="PH_17"/>
    <property type="match status" value="1"/>
</dbReference>
<evidence type="ECO:0000256" key="5">
    <source>
        <dbReference type="ARBA" id="ARBA00022737"/>
    </source>
</evidence>
<dbReference type="PROSITE" id="PS50106">
    <property type="entry name" value="PDZ"/>
    <property type="match status" value="1"/>
</dbReference>
<dbReference type="InterPro" id="IPR015943">
    <property type="entry name" value="WD40/YVTN_repeat-like_dom_sf"/>
</dbReference>
<proteinExistence type="inferred from homology"/>
<dbReference type="Pfam" id="PF23012">
    <property type="entry name" value="Syntrophin_4th"/>
    <property type="match status" value="1"/>
</dbReference>
<dbReference type="SUPFAM" id="SSF50978">
    <property type="entry name" value="WD40 repeat-like"/>
    <property type="match status" value="1"/>
</dbReference>
<evidence type="ECO:0000256" key="6">
    <source>
        <dbReference type="ARBA" id="ARBA00023136"/>
    </source>
</evidence>
<feature type="domain" description="PH" evidence="9">
    <location>
        <begin position="227"/>
        <end position="340"/>
    </location>
</feature>
<dbReference type="PANTHER" id="PTHR10554">
    <property type="entry name" value="SYNTROPHIN"/>
    <property type="match status" value="1"/>
</dbReference>
<keyword evidence="4" id="KW-0963">Cytoplasm</keyword>
<comment type="subcellular location">
    <subcellularLocation>
        <location evidence="2">Cytoplasm</location>
        <location evidence="2">Cytoskeleton</location>
    </subcellularLocation>
    <subcellularLocation>
        <location evidence="1">Membrane</location>
        <topology evidence="1">Peripheral membrane protein</topology>
    </subcellularLocation>
</comment>
<feature type="domain" description="PDZ" evidence="10">
    <location>
        <begin position="49"/>
        <end position="127"/>
    </location>
</feature>
<reference evidence="12" key="1">
    <citation type="submission" date="2024-02" db="UniProtKB">
        <authorList>
            <consortium name="WormBaseParasite"/>
        </authorList>
    </citation>
    <scope>IDENTIFICATION</scope>
</reference>
<dbReference type="Pfam" id="PF00595">
    <property type="entry name" value="PDZ"/>
    <property type="match status" value="1"/>
</dbReference>
<protein>
    <submittedName>
        <fullName evidence="12">Syntrophin-1</fullName>
    </submittedName>
</protein>
<keyword evidence="6" id="KW-0472">Membrane</keyword>
<evidence type="ECO:0000259" key="10">
    <source>
        <dbReference type="PROSITE" id="PS50106"/>
    </source>
</evidence>
<dbReference type="Proteomes" id="UP000035681">
    <property type="component" value="Unplaced"/>
</dbReference>
<dbReference type="InterPro" id="IPR015482">
    <property type="entry name" value="Syntrophin"/>
</dbReference>
<evidence type="ECO:0000256" key="7">
    <source>
        <dbReference type="ARBA" id="ARBA00023212"/>
    </source>
</evidence>
<feature type="compositionally biased region" description="Polar residues" evidence="8">
    <location>
        <begin position="890"/>
        <end position="942"/>
    </location>
</feature>
<dbReference type="PROSITE" id="PS50003">
    <property type="entry name" value="PH_DOMAIN"/>
    <property type="match status" value="2"/>
</dbReference>
<organism evidence="11 12">
    <name type="scientific">Strongyloides stercoralis</name>
    <name type="common">Threadworm</name>
    <dbReference type="NCBI Taxonomy" id="6248"/>
    <lineage>
        <taxon>Eukaryota</taxon>
        <taxon>Metazoa</taxon>
        <taxon>Ecdysozoa</taxon>
        <taxon>Nematoda</taxon>
        <taxon>Chromadorea</taxon>
        <taxon>Rhabditida</taxon>
        <taxon>Tylenchina</taxon>
        <taxon>Panagrolaimomorpha</taxon>
        <taxon>Strongyloidoidea</taxon>
        <taxon>Strongyloididae</taxon>
        <taxon>Strongyloides</taxon>
    </lineage>
</organism>
<evidence type="ECO:0000313" key="12">
    <source>
        <dbReference type="WBParaSite" id="TCONS_00010949.p1"/>
    </source>
</evidence>
<dbReference type="CDD" id="cd06801">
    <property type="entry name" value="PDZ_syntrophin-like"/>
    <property type="match status" value="1"/>
</dbReference>
<keyword evidence="11" id="KW-1185">Reference proteome</keyword>
<sequence length="942" mass="106761">YYDIKSSQLEILLSNEWYKVCGIADETALTITTFNDNVDDGICGSEKRMVRICKQDGNGLGISIKGGADIKMPVFISMAADMTGQLFVGDKIISVNGIPLENATHDEAVRTLKKVGRVADLEVVFIKDIYMKRDSILDKIQWDDDTKDRVKTINLKLTCITRTRLDREDVENRCFEIRSPSGRFTLTFRCQNESEADAWFETLHSCGESLLTQALAQVNLMLGQNPQVRKMGWLLEQTVDQGILVWKPYFAALTMNDLLFYESVPLIKSEWAMPIITRPLIATRIVQTTSRTCPVIQGLSDVISFTIRTGTQDGVRSHTFRVETHRELASWVKNIVQNTNEICYEAGQVTTPCIWQDQQCELIINIEKGICLLGPQTELLWQYPFEAIRATGDDGNQFLWIDFGPGSPEIEIDLLGSPKPFVFILHSFLAAKVYNLDSEKNIVQAIRKYQLEIEPLDIASKGSSAHHYAFMPHVDLKDCKTKIKRILEICCFREGNDPYHFYVAAICSDAIHLFKGVDFKRNRKFPYVSLKYLDCMLMHSVKIHLVHVIKSISQENVVFFQSLGGKVVQVILAGEVGRIICNEIPIPKTQLERCLQYHSSTDSVIYVSGKETINIMKIREDKPNFSQPINYGKTMISMGMLAPDMRSYIIATTDGTIFVVDALTGYKRHKVDSFQHRKISTMAVLNDNVHLILGFFDGTLLKITTEENTEDSVVAMFTAHHSAITSIVVQKESYIDRFATLNNGYDKILIIWNGKNNLPLQRFHFTEKIQFNCLEFLTDSNVLLVGSSEGHLLLFKMTDEEEVCEIMEKVHKQSALEDEESFHDTTLEKICRMDTTVVDFVRAIDNYNKNGGFERDYEIYGSTFDTSNSKLKSSEAFESMQMLSDEDSQQMDTTSPFISNENSTSQPRFSPSNIDSTSSDKVNVTPQQTISVFGNISDSDDD</sequence>
<feature type="domain" description="PH" evidence="9">
    <location>
        <begin position="172"/>
        <end position="208"/>
    </location>
</feature>
<accession>A0AAF5I214</accession>
<keyword evidence="5" id="KW-0677">Repeat</keyword>
<dbReference type="InterPro" id="IPR036034">
    <property type="entry name" value="PDZ_sf"/>
</dbReference>
<dbReference type="Gene3D" id="2.130.10.10">
    <property type="entry name" value="YVTN repeat-like/Quinoprotein amine dehydrogenase"/>
    <property type="match status" value="1"/>
</dbReference>
<comment type="similarity">
    <text evidence="3">Belongs to the syntrophin family.</text>
</comment>
<dbReference type="Pfam" id="PF00169">
    <property type="entry name" value="PH"/>
    <property type="match status" value="1"/>
</dbReference>
<dbReference type="GO" id="GO:0005856">
    <property type="term" value="C:cytoskeleton"/>
    <property type="evidence" value="ECO:0007669"/>
    <property type="project" value="UniProtKB-SubCell"/>
</dbReference>
<dbReference type="SMART" id="SM00233">
    <property type="entry name" value="PH"/>
    <property type="match status" value="2"/>
</dbReference>
<feature type="region of interest" description="Disordered" evidence="8">
    <location>
        <begin position="879"/>
        <end position="942"/>
    </location>
</feature>
<name>A0AAF5I214_STRER</name>
<evidence type="ECO:0000256" key="3">
    <source>
        <dbReference type="ARBA" id="ARBA00010798"/>
    </source>
</evidence>
<dbReference type="GO" id="GO:0005198">
    <property type="term" value="F:structural molecule activity"/>
    <property type="evidence" value="ECO:0007669"/>
    <property type="project" value="InterPro"/>
</dbReference>
<evidence type="ECO:0000256" key="8">
    <source>
        <dbReference type="SAM" id="MobiDB-lite"/>
    </source>
</evidence>
<dbReference type="InterPro" id="IPR055108">
    <property type="entry name" value="Syntrophin_4th"/>
</dbReference>
<dbReference type="AlphaFoldDB" id="A0AAF5I214"/>
<dbReference type="WBParaSite" id="TCONS_00010949.p1">
    <property type="protein sequence ID" value="TCONS_00010949.p1"/>
    <property type="gene ID" value="XLOC_004815"/>
</dbReference>
<dbReference type="PANTHER" id="PTHR10554:SF12">
    <property type="entry name" value="IP02644P"/>
    <property type="match status" value="1"/>
</dbReference>
<dbReference type="Gene3D" id="2.30.29.30">
    <property type="entry name" value="Pleckstrin-homology domain (PH domain)/Phosphotyrosine-binding domain (PTB)"/>
    <property type="match status" value="2"/>
</dbReference>
<dbReference type="SMART" id="SM00228">
    <property type="entry name" value="PDZ"/>
    <property type="match status" value="1"/>
</dbReference>
<evidence type="ECO:0000313" key="11">
    <source>
        <dbReference type="Proteomes" id="UP000035681"/>
    </source>
</evidence>
<dbReference type="InterPro" id="IPR041428">
    <property type="entry name" value="PHsplit_syntrophin"/>
</dbReference>
<dbReference type="InterPro" id="IPR001849">
    <property type="entry name" value="PH_domain"/>
</dbReference>
<evidence type="ECO:0000256" key="4">
    <source>
        <dbReference type="ARBA" id="ARBA00022490"/>
    </source>
</evidence>
<keyword evidence="7" id="KW-0206">Cytoskeleton</keyword>
<dbReference type="InterPro" id="IPR011993">
    <property type="entry name" value="PH-like_dom_sf"/>
</dbReference>
<dbReference type="Gene3D" id="2.30.42.10">
    <property type="match status" value="1"/>
</dbReference>
<dbReference type="SUPFAM" id="SSF50729">
    <property type="entry name" value="PH domain-like"/>
    <property type="match status" value="2"/>
</dbReference>
<evidence type="ECO:0000256" key="2">
    <source>
        <dbReference type="ARBA" id="ARBA00004245"/>
    </source>
</evidence>
<dbReference type="SUPFAM" id="SSF50156">
    <property type="entry name" value="PDZ domain-like"/>
    <property type="match status" value="1"/>
</dbReference>
<dbReference type="GO" id="GO:0016010">
    <property type="term" value="C:dystrophin-associated glycoprotein complex"/>
    <property type="evidence" value="ECO:0007669"/>
    <property type="project" value="TreeGrafter"/>
</dbReference>
<evidence type="ECO:0000256" key="1">
    <source>
        <dbReference type="ARBA" id="ARBA00004170"/>
    </source>
</evidence>
<evidence type="ECO:0000259" key="9">
    <source>
        <dbReference type="PROSITE" id="PS50003"/>
    </source>
</evidence>
<dbReference type="InterPro" id="IPR036322">
    <property type="entry name" value="WD40_repeat_dom_sf"/>
</dbReference>